<evidence type="ECO:0000313" key="2">
    <source>
        <dbReference type="EMBL" id="QSI77969.1"/>
    </source>
</evidence>
<dbReference type="RefSeq" id="WP_172203581.1">
    <property type="nucleotide sequence ID" value="NZ_CP071060.1"/>
</dbReference>
<feature type="signal peptide" evidence="1">
    <location>
        <begin position="1"/>
        <end position="34"/>
    </location>
</feature>
<evidence type="ECO:0000313" key="3">
    <source>
        <dbReference type="Proteomes" id="UP000663570"/>
    </source>
</evidence>
<keyword evidence="3" id="KW-1185">Reference proteome</keyword>
<organism evidence="2 3">
    <name type="scientific">Niveibacterium microcysteis</name>
    <dbReference type="NCBI Taxonomy" id="2811415"/>
    <lineage>
        <taxon>Bacteria</taxon>
        <taxon>Pseudomonadati</taxon>
        <taxon>Pseudomonadota</taxon>
        <taxon>Betaproteobacteria</taxon>
        <taxon>Rhodocyclales</taxon>
        <taxon>Rhodocyclaceae</taxon>
        <taxon>Niveibacterium</taxon>
    </lineage>
</organism>
<sequence>MKPAAIASTNRKVLLFMASALVLLGALGWTMAHAADEACPVAAEIEHDRLLIVLHNNGAELAVPRLPAIDGAR</sequence>
<accession>A0ABX7M979</accession>
<feature type="chain" id="PRO_5046484289" evidence="1">
    <location>
        <begin position="35"/>
        <end position="73"/>
    </location>
</feature>
<evidence type="ECO:0000256" key="1">
    <source>
        <dbReference type="SAM" id="SignalP"/>
    </source>
</evidence>
<dbReference type="Proteomes" id="UP000663570">
    <property type="component" value="Chromosome"/>
</dbReference>
<reference evidence="2 3" key="1">
    <citation type="submission" date="2021-02" db="EMBL/GenBank/DDBJ databases">
        <title>Niveibacterium changnyeongensis HC41.</title>
        <authorList>
            <person name="Kang M."/>
        </authorList>
    </citation>
    <scope>NUCLEOTIDE SEQUENCE [LARGE SCALE GENOMIC DNA]</scope>
    <source>
        <strain evidence="2 3">HC41</strain>
    </source>
</reference>
<name>A0ABX7M979_9RHOO</name>
<proteinExistence type="predicted"/>
<dbReference type="EMBL" id="CP071060">
    <property type="protein sequence ID" value="QSI77969.1"/>
    <property type="molecule type" value="Genomic_DNA"/>
</dbReference>
<keyword evidence="1" id="KW-0732">Signal</keyword>
<gene>
    <name evidence="2" type="ORF">JY500_04820</name>
</gene>
<protein>
    <submittedName>
        <fullName evidence="2">Uncharacterized protein</fullName>
    </submittedName>
</protein>